<protein>
    <submittedName>
        <fullName evidence="14">Hemolysin, contains CBS domains</fullName>
    </submittedName>
</protein>
<evidence type="ECO:0000256" key="5">
    <source>
        <dbReference type="ARBA" id="ARBA00022737"/>
    </source>
</evidence>
<comment type="subcellular location">
    <subcellularLocation>
        <location evidence="1">Cell membrane</location>
        <topology evidence="1">Multi-pass membrane protein</topology>
    </subcellularLocation>
</comment>
<proteinExistence type="inferred from homology"/>
<gene>
    <name evidence="14" type="ORF">SAMN04488554_1193</name>
</gene>
<dbReference type="Pfam" id="PF01595">
    <property type="entry name" value="CNNM"/>
    <property type="match status" value="1"/>
</dbReference>
<feature type="region of interest" description="Disordered" evidence="11">
    <location>
        <begin position="444"/>
        <end position="500"/>
    </location>
</feature>
<evidence type="ECO:0000256" key="11">
    <source>
        <dbReference type="SAM" id="MobiDB-lite"/>
    </source>
</evidence>
<feature type="compositionally biased region" description="Acidic residues" evidence="11">
    <location>
        <begin position="472"/>
        <end position="482"/>
    </location>
</feature>
<dbReference type="InterPro" id="IPR016169">
    <property type="entry name" value="FAD-bd_PCMH_sub2"/>
</dbReference>
<dbReference type="PROSITE" id="PS51371">
    <property type="entry name" value="CBS"/>
    <property type="match status" value="2"/>
</dbReference>
<evidence type="ECO:0000313" key="14">
    <source>
        <dbReference type="EMBL" id="SED96941.1"/>
    </source>
</evidence>
<dbReference type="InterPro" id="IPR051676">
    <property type="entry name" value="UPF0053_domain"/>
</dbReference>
<evidence type="ECO:0000256" key="10">
    <source>
        <dbReference type="PROSITE-ProRule" id="PRU01193"/>
    </source>
</evidence>
<dbReference type="PANTHER" id="PTHR43099">
    <property type="entry name" value="UPF0053 PROTEIN YRKA"/>
    <property type="match status" value="1"/>
</dbReference>
<dbReference type="Gene3D" id="3.10.580.10">
    <property type="entry name" value="CBS-domain"/>
    <property type="match status" value="1"/>
</dbReference>
<dbReference type="Pfam" id="PF03471">
    <property type="entry name" value="CorC_HlyC"/>
    <property type="match status" value="1"/>
</dbReference>
<keyword evidence="15" id="KW-1185">Reference proteome</keyword>
<evidence type="ECO:0000256" key="1">
    <source>
        <dbReference type="ARBA" id="ARBA00004651"/>
    </source>
</evidence>
<dbReference type="GO" id="GO:0005886">
    <property type="term" value="C:plasma membrane"/>
    <property type="evidence" value="ECO:0007669"/>
    <property type="project" value="UniProtKB-SubCell"/>
</dbReference>
<dbReference type="OrthoDB" id="110231at2"/>
<dbReference type="InterPro" id="IPR036318">
    <property type="entry name" value="FAD-bd_PCMH-like_sf"/>
</dbReference>
<sequence>MIEILFLILAMALVVGCGAFVAAEFAFVTVNRAQVEADAAAGDRGATRVLGALRTLSTQLSGAQLGITVTNLAIGYLSEPSIARLLQGPLDRSGLSETAARSVSLTVAMLLATAVTMIVGELIPKNLAIAAPMRTAKAVVRFQRGFTWVNTWPIRFFNGTANRILRLMGIEPQEELASARSAEELSALVRHSAREGTLAEDTAELVERSLAFGDRRARDAMTPLSQVISMRPEDSLTDLIRAAKSSGHSRFPVIEMTQDSGHTESHVLGLVHVRGALSVPFDRRDITPVSQVVTDATLVPDSLELDTLMDDLRDGGLQMAVLIDEFGSPAGLVTLEDLVEEIVGEVKDEHDENEPEPVAADDGTWAIPGLMRVDEVSELIDAELPEDEAYDTIGGLLADELERLPEPGDHIELTVDRQESEGQLLVRFEVVSLDGHRVDTVRLELTPITPDEDDDQDEIQDTATKRGSTGESPEDAPEDETGTGDADAPTDHDQRTEADR</sequence>
<keyword evidence="7 9" id="KW-0129">CBS domain</keyword>
<feature type="domain" description="CBS" evidence="12">
    <location>
        <begin position="221"/>
        <end position="286"/>
    </location>
</feature>
<dbReference type="GO" id="GO:0050660">
    <property type="term" value="F:flavin adenine dinucleotide binding"/>
    <property type="evidence" value="ECO:0007669"/>
    <property type="project" value="InterPro"/>
</dbReference>
<evidence type="ECO:0000256" key="4">
    <source>
        <dbReference type="ARBA" id="ARBA00022692"/>
    </source>
</evidence>
<feature type="domain" description="CBS" evidence="12">
    <location>
        <begin position="292"/>
        <end position="352"/>
    </location>
</feature>
<keyword evidence="6 10" id="KW-1133">Transmembrane helix</keyword>
<evidence type="ECO:0000256" key="3">
    <source>
        <dbReference type="ARBA" id="ARBA00022475"/>
    </source>
</evidence>
<keyword evidence="8 10" id="KW-0472">Membrane</keyword>
<dbReference type="STRING" id="648782.SAMN04488554_1193"/>
<keyword evidence="4 10" id="KW-0812">Transmembrane</keyword>
<dbReference type="SUPFAM" id="SSF54631">
    <property type="entry name" value="CBS-domain pair"/>
    <property type="match status" value="1"/>
</dbReference>
<dbReference type="PROSITE" id="PS51846">
    <property type="entry name" value="CNNM"/>
    <property type="match status" value="1"/>
</dbReference>
<evidence type="ECO:0000256" key="8">
    <source>
        <dbReference type="ARBA" id="ARBA00023136"/>
    </source>
</evidence>
<dbReference type="Proteomes" id="UP000199220">
    <property type="component" value="Unassembled WGS sequence"/>
</dbReference>
<dbReference type="InterPro" id="IPR044751">
    <property type="entry name" value="Ion_transp-like_CBS"/>
</dbReference>
<accession>A0A1H5F0R1</accession>
<dbReference type="RefSeq" id="WP_089772110.1">
    <property type="nucleotide sequence ID" value="NZ_FNTX01000001.1"/>
</dbReference>
<dbReference type="EMBL" id="FNTX01000001">
    <property type="protein sequence ID" value="SED96941.1"/>
    <property type="molecule type" value="Genomic_DNA"/>
</dbReference>
<dbReference type="CDD" id="cd04590">
    <property type="entry name" value="CBS_pair_CorC_HlyC_assoc"/>
    <property type="match status" value="1"/>
</dbReference>
<feature type="compositionally biased region" description="Acidic residues" evidence="11">
    <location>
        <begin position="450"/>
        <end position="460"/>
    </location>
</feature>
<evidence type="ECO:0000256" key="2">
    <source>
        <dbReference type="ARBA" id="ARBA00006337"/>
    </source>
</evidence>
<dbReference type="SMART" id="SM01091">
    <property type="entry name" value="CorC_HlyC"/>
    <property type="match status" value="1"/>
</dbReference>
<dbReference type="InterPro" id="IPR046342">
    <property type="entry name" value="CBS_dom_sf"/>
</dbReference>
<dbReference type="SUPFAM" id="SSF56176">
    <property type="entry name" value="FAD-binding/transporter-associated domain-like"/>
    <property type="match status" value="1"/>
</dbReference>
<dbReference type="InterPro" id="IPR005170">
    <property type="entry name" value="Transptr-assoc_dom"/>
</dbReference>
<dbReference type="PANTHER" id="PTHR43099:SF6">
    <property type="entry name" value="UPF0053 PROTEIN RV1842C"/>
    <property type="match status" value="1"/>
</dbReference>
<name>A0A1H5F0R1_9MICO</name>
<evidence type="ECO:0000256" key="9">
    <source>
        <dbReference type="PROSITE-ProRule" id="PRU00703"/>
    </source>
</evidence>
<dbReference type="AlphaFoldDB" id="A0A1H5F0R1"/>
<keyword evidence="5" id="KW-0677">Repeat</keyword>
<evidence type="ECO:0000256" key="7">
    <source>
        <dbReference type="ARBA" id="ARBA00023122"/>
    </source>
</evidence>
<organism evidence="14 15">
    <name type="scientific">Ruania alba</name>
    <dbReference type="NCBI Taxonomy" id="648782"/>
    <lineage>
        <taxon>Bacteria</taxon>
        <taxon>Bacillati</taxon>
        <taxon>Actinomycetota</taxon>
        <taxon>Actinomycetes</taxon>
        <taxon>Micrococcales</taxon>
        <taxon>Ruaniaceae</taxon>
        <taxon>Ruania</taxon>
    </lineage>
</organism>
<keyword evidence="3" id="KW-1003">Cell membrane</keyword>
<dbReference type="Gene3D" id="3.30.465.10">
    <property type="match status" value="1"/>
</dbReference>
<evidence type="ECO:0000259" key="12">
    <source>
        <dbReference type="PROSITE" id="PS51371"/>
    </source>
</evidence>
<evidence type="ECO:0000313" key="15">
    <source>
        <dbReference type="Proteomes" id="UP000199220"/>
    </source>
</evidence>
<feature type="domain" description="CNNM transmembrane" evidence="13">
    <location>
        <begin position="1"/>
        <end position="202"/>
    </location>
</feature>
<feature type="compositionally biased region" description="Basic and acidic residues" evidence="11">
    <location>
        <begin position="489"/>
        <end position="500"/>
    </location>
</feature>
<dbReference type="InterPro" id="IPR002550">
    <property type="entry name" value="CNNM"/>
</dbReference>
<evidence type="ECO:0000256" key="6">
    <source>
        <dbReference type="ARBA" id="ARBA00022989"/>
    </source>
</evidence>
<comment type="similarity">
    <text evidence="2">Belongs to the UPF0053 family.</text>
</comment>
<evidence type="ECO:0000259" key="13">
    <source>
        <dbReference type="PROSITE" id="PS51846"/>
    </source>
</evidence>
<reference evidence="15" key="1">
    <citation type="submission" date="2016-10" db="EMBL/GenBank/DDBJ databases">
        <authorList>
            <person name="Varghese N."/>
            <person name="Submissions S."/>
        </authorList>
    </citation>
    <scope>NUCLEOTIDE SEQUENCE [LARGE SCALE GENOMIC DNA]</scope>
    <source>
        <strain evidence="15">DSM 21368</strain>
    </source>
</reference>
<dbReference type="InterPro" id="IPR000644">
    <property type="entry name" value="CBS_dom"/>
</dbReference>